<evidence type="ECO:0000256" key="19">
    <source>
        <dbReference type="HAMAP-Rule" id="MF_00719"/>
    </source>
</evidence>
<evidence type="ECO:0000256" key="3">
    <source>
        <dbReference type="ARBA" id="ARBA00004663"/>
    </source>
</evidence>
<dbReference type="GO" id="GO:0008818">
    <property type="term" value="F:cobalamin 5'-phosphate synthase activity"/>
    <property type="evidence" value="ECO:0007669"/>
    <property type="project" value="UniProtKB-UniRule"/>
</dbReference>
<dbReference type="UniPathway" id="UPA00148">
    <property type="reaction ID" value="UER00238"/>
</dbReference>
<dbReference type="EMBL" id="QYRP01000002">
    <property type="protein sequence ID" value="RJS48002.1"/>
    <property type="molecule type" value="Genomic_DNA"/>
</dbReference>
<dbReference type="Pfam" id="PF02654">
    <property type="entry name" value="CobS"/>
    <property type="match status" value="1"/>
</dbReference>
<comment type="function">
    <text evidence="14 19">Joins adenosylcobinamide-GDP and alpha-ribazole to generate adenosylcobalamin (Ado-cobalamin). Also synthesizes adenosylcobalamin 5'-phosphate from adenosylcobinamide-GDP and alpha-ribazole 5'-phosphate.</text>
</comment>
<comment type="catalytic activity">
    <reaction evidence="17 19">
        <text>alpha-ribazole + adenosylcob(III)inamide-GDP = adenosylcob(III)alamin + GMP + H(+)</text>
        <dbReference type="Rhea" id="RHEA:16049"/>
        <dbReference type="ChEBI" id="CHEBI:10329"/>
        <dbReference type="ChEBI" id="CHEBI:15378"/>
        <dbReference type="ChEBI" id="CHEBI:18408"/>
        <dbReference type="ChEBI" id="CHEBI:58115"/>
        <dbReference type="ChEBI" id="CHEBI:60487"/>
        <dbReference type="EC" id="2.7.8.26"/>
    </reaction>
</comment>
<dbReference type="PANTHER" id="PTHR34148">
    <property type="entry name" value="ADENOSYLCOBINAMIDE-GDP RIBAZOLETRANSFERASE"/>
    <property type="match status" value="1"/>
</dbReference>
<evidence type="ECO:0000256" key="9">
    <source>
        <dbReference type="ARBA" id="ARBA00022679"/>
    </source>
</evidence>
<comment type="subcellular location">
    <subcellularLocation>
        <location evidence="2 19">Cell membrane</location>
        <topology evidence="2 19">Multi-pass membrane protein</topology>
    </subcellularLocation>
</comment>
<proteinExistence type="inferred from homology"/>
<sequence>MRLLPDSLRLAFGTLTILPVKPPTRVDRDTAGWAMTFAPLVGLVLATLLGVPLWLLSHAGAGSPFLLAALTIGALAWLTRAMHLDGLADVADGLGSGRRGEDALAIMKKSDIGPFGVATLLLVLLIQVTALATCIGAGYGVLALVGALVVSRLALVELCRPSYPAARADGLGSVVAGSVPHPRAASVYFVTLSWLPLMALGLVRLGWANLPAGWTTSGTSYLTWLAVVLPALATGPLFARHAMRRFGGVTGDVYGATIEVAFTSVLVTLAFVA</sequence>
<evidence type="ECO:0000256" key="1">
    <source>
        <dbReference type="ARBA" id="ARBA00001946"/>
    </source>
</evidence>
<dbReference type="GO" id="GO:0051073">
    <property type="term" value="F:adenosylcobinamide-GDP ribazoletransferase activity"/>
    <property type="evidence" value="ECO:0007669"/>
    <property type="project" value="UniProtKB-UniRule"/>
</dbReference>
<keyword evidence="9 19" id="KW-0808">Transferase</keyword>
<evidence type="ECO:0000256" key="11">
    <source>
        <dbReference type="ARBA" id="ARBA00022842"/>
    </source>
</evidence>
<keyword evidence="10 19" id="KW-0812">Transmembrane</keyword>
<dbReference type="Proteomes" id="UP000276542">
    <property type="component" value="Unassembled WGS sequence"/>
</dbReference>
<evidence type="ECO:0000256" key="5">
    <source>
        <dbReference type="ARBA" id="ARBA00013200"/>
    </source>
</evidence>
<evidence type="ECO:0000256" key="16">
    <source>
        <dbReference type="ARBA" id="ARBA00032853"/>
    </source>
</evidence>
<dbReference type="GO" id="GO:0005886">
    <property type="term" value="C:plasma membrane"/>
    <property type="evidence" value="ECO:0007669"/>
    <property type="project" value="UniProtKB-SubCell"/>
</dbReference>
<evidence type="ECO:0000256" key="15">
    <source>
        <dbReference type="ARBA" id="ARBA00032605"/>
    </source>
</evidence>
<keyword evidence="8 19" id="KW-0169">Cobalamin biosynthesis</keyword>
<feature type="transmembrane region" description="Helical" evidence="19">
    <location>
        <begin position="137"/>
        <end position="155"/>
    </location>
</feature>
<evidence type="ECO:0000256" key="18">
    <source>
        <dbReference type="ARBA" id="ARBA00049504"/>
    </source>
</evidence>
<keyword evidence="13 19" id="KW-0472">Membrane</keyword>
<feature type="transmembrane region" description="Helical" evidence="19">
    <location>
        <begin position="219"/>
        <end position="239"/>
    </location>
</feature>
<evidence type="ECO:0000313" key="21">
    <source>
        <dbReference type="Proteomes" id="UP000276542"/>
    </source>
</evidence>
<dbReference type="InterPro" id="IPR003805">
    <property type="entry name" value="CobS"/>
</dbReference>
<gene>
    <name evidence="19" type="primary">cobS</name>
    <name evidence="20" type="ORF">D4739_15780</name>
</gene>
<evidence type="ECO:0000256" key="6">
    <source>
        <dbReference type="ARBA" id="ARBA00015850"/>
    </source>
</evidence>
<evidence type="ECO:0000256" key="12">
    <source>
        <dbReference type="ARBA" id="ARBA00022989"/>
    </source>
</evidence>
<feature type="transmembrane region" description="Helical" evidence="19">
    <location>
        <begin position="61"/>
        <end position="78"/>
    </location>
</feature>
<evidence type="ECO:0000256" key="8">
    <source>
        <dbReference type="ARBA" id="ARBA00022573"/>
    </source>
</evidence>
<evidence type="ECO:0000256" key="2">
    <source>
        <dbReference type="ARBA" id="ARBA00004651"/>
    </source>
</evidence>
<dbReference type="PANTHER" id="PTHR34148:SF1">
    <property type="entry name" value="ADENOSYLCOBINAMIDE-GDP RIBAZOLETRANSFERASE"/>
    <property type="match status" value="1"/>
</dbReference>
<keyword evidence="12 19" id="KW-1133">Transmembrane helix</keyword>
<evidence type="ECO:0000256" key="13">
    <source>
        <dbReference type="ARBA" id="ARBA00023136"/>
    </source>
</evidence>
<evidence type="ECO:0000313" key="20">
    <source>
        <dbReference type="EMBL" id="RJS48002.1"/>
    </source>
</evidence>
<comment type="pathway">
    <text evidence="3 19">Cofactor biosynthesis; adenosylcobalamin biosynthesis; adenosylcobalamin from cob(II)yrinate a,c-diamide: step 7/7.</text>
</comment>
<dbReference type="AlphaFoldDB" id="A0A3A5HCI6"/>
<feature type="transmembrane region" description="Helical" evidence="19">
    <location>
        <begin position="187"/>
        <end position="207"/>
    </location>
</feature>
<comment type="caution">
    <text evidence="20">The sequence shown here is derived from an EMBL/GenBank/DDBJ whole genome shotgun (WGS) entry which is preliminary data.</text>
</comment>
<evidence type="ECO:0000256" key="4">
    <source>
        <dbReference type="ARBA" id="ARBA00010561"/>
    </source>
</evidence>
<feature type="transmembrane region" description="Helical" evidence="19">
    <location>
        <begin position="31"/>
        <end position="55"/>
    </location>
</feature>
<evidence type="ECO:0000256" key="7">
    <source>
        <dbReference type="ARBA" id="ARBA00022475"/>
    </source>
</evidence>
<evidence type="ECO:0000256" key="10">
    <source>
        <dbReference type="ARBA" id="ARBA00022692"/>
    </source>
</evidence>
<comment type="similarity">
    <text evidence="4 19">Belongs to the CobS family.</text>
</comment>
<comment type="catalytic activity">
    <reaction evidence="18 19">
        <text>alpha-ribazole 5'-phosphate + adenosylcob(III)inamide-GDP = adenosylcob(III)alamin 5'-phosphate + GMP + H(+)</text>
        <dbReference type="Rhea" id="RHEA:23560"/>
        <dbReference type="ChEBI" id="CHEBI:15378"/>
        <dbReference type="ChEBI" id="CHEBI:57918"/>
        <dbReference type="ChEBI" id="CHEBI:58115"/>
        <dbReference type="ChEBI" id="CHEBI:60487"/>
        <dbReference type="ChEBI" id="CHEBI:60493"/>
        <dbReference type="EC" id="2.7.8.26"/>
    </reaction>
</comment>
<reference evidence="21" key="1">
    <citation type="submission" date="2018-09" db="EMBL/GenBank/DDBJ databases">
        <authorList>
            <person name="Zhu H."/>
        </authorList>
    </citation>
    <scope>NUCLEOTIDE SEQUENCE [LARGE SCALE GENOMIC DNA]</scope>
    <source>
        <strain evidence="21">K1W22B-1</strain>
    </source>
</reference>
<dbReference type="OrthoDB" id="9794223at2"/>
<keyword evidence="11 19" id="KW-0460">Magnesium</keyword>
<dbReference type="HAMAP" id="MF_00719">
    <property type="entry name" value="CobS"/>
    <property type="match status" value="1"/>
</dbReference>
<dbReference type="GO" id="GO:0009236">
    <property type="term" value="P:cobalamin biosynthetic process"/>
    <property type="evidence" value="ECO:0007669"/>
    <property type="project" value="UniProtKB-UniRule"/>
</dbReference>
<comment type="cofactor">
    <cofactor evidence="1 19">
        <name>Mg(2+)</name>
        <dbReference type="ChEBI" id="CHEBI:18420"/>
    </cofactor>
</comment>
<evidence type="ECO:0000256" key="17">
    <source>
        <dbReference type="ARBA" id="ARBA00048623"/>
    </source>
</evidence>
<dbReference type="EC" id="2.7.8.26" evidence="5 19"/>
<name>A0A3A5HCI6_9ACTN</name>
<dbReference type="RefSeq" id="WP_120061957.1">
    <property type="nucleotide sequence ID" value="NZ_QYRP01000002.1"/>
</dbReference>
<organism evidence="20 21">
    <name type="scientific">Nocardioides cavernaquae</name>
    <dbReference type="NCBI Taxonomy" id="2321396"/>
    <lineage>
        <taxon>Bacteria</taxon>
        <taxon>Bacillati</taxon>
        <taxon>Actinomycetota</taxon>
        <taxon>Actinomycetes</taxon>
        <taxon>Propionibacteriales</taxon>
        <taxon>Nocardioidaceae</taxon>
        <taxon>Nocardioides</taxon>
    </lineage>
</organism>
<feature type="transmembrane region" description="Helical" evidence="19">
    <location>
        <begin position="251"/>
        <end position="272"/>
    </location>
</feature>
<protein>
    <recommendedName>
        <fullName evidence="6 19">Adenosylcobinamide-GDP ribazoletransferase</fullName>
        <ecNumber evidence="5 19">2.7.8.26</ecNumber>
    </recommendedName>
    <alternativeName>
        <fullName evidence="16 19">Cobalamin synthase</fullName>
    </alternativeName>
    <alternativeName>
        <fullName evidence="15 19">Cobalamin-5'-phosphate synthase</fullName>
    </alternativeName>
</protein>
<keyword evidence="7 19" id="KW-1003">Cell membrane</keyword>
<keyword evidence="21" id="KW-1185">Reference proteome</keyword>
<accession>A0A3A5HCI6</accession>
<evidence type="ECO:0000256" key="14">
    <source>
        <dbReference type="ARBA" id="ARBA00025228"/>
    </source>
</evidence>